<name>A0ABS6SG21_9SPHN</name>
<dbReference type="SMART" id="SM00534">
    <property type="entry name" value="MUTSac"/>
    <property type="match status" value="1"/>
</dbReference>
<keyword evidence="7 8" id="KW-0238">DNA-binding</keyword>
<evidence type="ECO:0000256" key="1">
    <source>
        <dbReference type="ARBA" id="ARBA00006271"/>
    </source>
</evidence>
<dbReference type="Pfam" id="PF01624">
    <property type="entry name" value="MutS_I"/>
    <property type="match status" value="1"/>
</dbReference>
<dbReference type="EMBL" id="JAGSPA010000003">
    <property type="protein sequence ID" value="MBV7257301.1"/>
    <property type="molecule type" value="Genomic_DNA"/>
</dbReference>
<dbReference type="PROSITE" id="PS00486">
    <property type="entry name" value="DNA_MISMATCH_REPAIR_2"/>
    <property type="match status" value="1"/>
</dbReference>
<accession>A0ABS6SG21</accession>
<protein>
    <recommendedName>
        <fullName evidence="2 7">DNA mismatch repair protein MutS</fullName>
    </recommendedName>
</protein>
<keyword evidence="3 7" id="KW-0547">Nucleotide-binding</keyword>
<evidence type="ECO:0000256" key="3">
    <source>
        <dbReference type="ARBA" id="ARBA00022741"/>
    </source>
</evidence>
<dbReference type="InterPro" id="IPR007860">
    <property type="entry name" value="DNA_mmatch_repair_MutS_con_dom"/>
</dbReference>
<evidence type="ECO:0000256" key="7">
    <source>
        <dbReference type="HAMAP-Rule" id="MF_00096"/>
    </source>
</evidence>
<feature type="binding site" evidence="7">
    <location>
        <begin position="613"/>
        <end position="620"/>
    </location>
    <ligand>
        <name>ATP</name>
        <dbReference type="ChEBI" id="CHEBI:30616"/>
    </ligand>
</feature>
<dbReference type="PANTHER" id="PTHR11361:SF34">
    <property type="entry name" value="DNA MISMATCH REPAIR PROTEIN MSH1, MITOCHONDRIAL"/>
    <property type="match status" value="1"/>
</dbReference>
<keyword evidence="5 7" id="KW-0234">DNA repair</keyword>
<evidence type="ECO:0000256" key="8">
    <source>
        <dbReference type="RuleBase" id="RU003756"/>
    </source>
</evidence>
<proteinExistence type="inferred from homology"/>
<dbReference type="PANTHER" id="PTHR11361">
    <property type="entry name" value="DNA MISMATCH REPAIR PROTEIN MUTS FAMILY MEMBER"/>
    <property type="match status" value="1"/>
</dbReference>
<comment type="function">
    <text evidence="6 7">This protein is involved in the repair of mismatches in DNA. It is possible that it carries out the mismatch recognition step. This protein has a weak ATPase activity.</text>
</comment>
<reference evidence="10 11" key="1">
    <citation type="submission" date="2021-04" db="EMBL/GenBank/DDBJ databases">
        <authorList>
            <person name="Pira H."/>
            <person name="Risdian C."/>
            <person name="Wink J."/>
        </authorList>
    </citation>
    <scope>NUCLEOTIDE SEQUENCE [LARGE SCALE GENOMIC DNA]</scope>
    <source>
        <strain evidence="10 11">WHA3</strain>
    </source>
</reference>
<dbReference type="NCBIfam" id="TIGR01070">
    <property type="entry name" value="mutS1"/>
    <property type="match status" value="1"/>
</dbReference>
<evidence type="ECO:0000313" key="11">
    <source>
        <dbReference type="Proteomes" id="UP000722336"/>
    </source>
</evidence>
<dbReference type="HAMAP" id="MF_00096">
    <property type="entry name" value="MutS"/>
    <property type="match status" value="1"/>
</dbReference>
<dbReference type="InterPro" id="IPR007695">
    <property type="entry name" value="DNA_mismatch_repair_MutS-lik_N"/>
</dbReference>
<comment type="similarity">
    <text evidence="1 7 8">Belongs to the DNA mismatch repair MutS family.</text>
</comment>
<dbReference type="InterPro" id="IPR017261">
    <property type="entry name" value="DNA_mismatch_repair_MutS/MSH"/>
</dbReference>
<gene>
    <name evidence="7 10" type="primary">mutS</name>
    <name evidence="10" type="ORF">KCG44_10950</name>
</gene>
<evidence type="ECO:0000256" key="4">
    <source>
        <dbReference type="ARBA" id="ARBA00022840"/>
    </source>
</evidence>
<dbReference type="InterPro" id="IPR005748">
    <property type="entry name" value="DNA_mismatch_repair_MutS"/>
</dbReference>
<dbReference type="NCBIfam" id="NF003810">
    <property type="entry name" value="PRK05399.1"/>
    <property type="match status" value="1"/>
</dbReference>
<dbReference type="Pfam" id="PF05192">
    <property type="entry name" value="MutS_III"/>
    <property type="match status" value="1"/>
</dbReference>
<dbReference type="Pfam" id="PF05190">
    <property type="entry name" value="MutS_IV"/>
    <property type="match status" value="1"/>
</dbReference>
<evidence type="ECO:0000256" key="6">
    <source>
        <dbReference type="ARBA" id="ARBA00024647"/>
    </source>
</evidence>
<dbReference type="PIRSF" id="PIRSF037677">
    <property type="entry name" value="DNA_mis_repair_Msh6"/>
    <property type="match status" value="1"/>
</dbReference>
<organism evidence="10 11">
    <name type="scientific">Pacificimonas pallii</name>
    <dbReference type="NCBI Taxonomy" id="2827236"/>
    <lineage>
        <taxon>Bacteria</taxon>
        <taxon>Pseudomonadati</taxon>
        <taxon>Pseudomonadota</taxon>
        <taxon>Alphaproteobacteria</taxon>
        <taxon>Sphingomonadales</taxon>
        <taxon>Sphingosinicellaceae</taxon>
        <taxon>Pacificimonas</taxon>
    </lineage>
</organism>
<keyword evidence="4 7" id="KW-0067">ATP-binding</keyword>
<dbReference type="InterPro" id="IPR045076">
    <property type="entry name" value="MutS"/>
</dbReference>
<dbReference type="CDD" id="cd03284">
    <property type="entry name" value="ABC_MutS1"/>
    <property type="match status" value="1"/>
</dbReference>
<comment type="caution">
    <text evidence="10">The sequence shown here is derived from an EMBL/GenBank/DDBJ whole genome shotgun (WGS) entry which is preliminary data.</text>
</comment>
<evidence type="ECO:0000256" key="2">
    <source>
        <dbReference type="ARBA" id="ARBA00021982"/>
    </source>
</evidence>
<dbReference type="InterPro" id="IPR000432">
    <property type="entry name" value="DNA_mismatch_repair_MutS_C"/>
</dbReference>
<dbReference type="InterPro" id="IPR007861">
    <property type="entry name" value="DNA_mismatch_repair_MutS_clamp"/>
</dbReference>
<sequence>MMEQFLSIKAEAGDDALLFFRMGDFFELFFDDAVRAAAALDIALTKRGQHEGREIPMCGVPAHSAEGYLARLIAKGFRVAIADQVESPAEARKRGSKSVVKREIVRVVTPGTLTEESLLDARSANYLAAYAEAAGEAALAWCDMSAGGFHTAPVTAAALPAELARLNPAELILREGTEIAGNWPLSPLPKPNFDSSRGEAALKARFEIGALDGLGDFTRAEIAAAGALLAYLEATQMAAVPRLRAPQRQLPGGFMRIDAATRGSLELSRTAKGTRAGSLTACLDATVTAPGARQLSADLAAPLTDATEIAARLDLVAAFHAGGEVRERLRTALKEVPDLERALGRIAAGRGHPRDLGLIRDGLTRADQIRAHLKRATLMGPPPMLADLLATIGPHGELTGLLHAALVPEPGMNANEGGFIAEGYDHTLDEHRSLAKDARRHIAALEAEYRAQTGVEKLRIKHNNVLGYFIEVAPKHADGMMAADSTFAHRQTLANAVRFNSEQLAGLATRIAQAQGQALALEAKHFADLNAAVLTHAESIEATASALARIDVSAALSELAAQRGWVRPAVDDSHAFTITRGRHPVVEAAMKSGQFVANDCALERDGFVWLVTGPNMAGKSTFLRQNALIAVMAQAGSFVPADAAHIGVIDRLFSRVGASDNLAEGRSTFMVEMVETAAILNQATDRSLVILDEVGRGTSTYDGLSIAWAVLEAVHDGLRARCLFASHYHELTALEPRLDALRLATVRVREWKGDLVFLHEVTEGAADKSYGLAVARLAGLPGDTTARAAEVLAALEDTRDATGGIAAGLTELPLFAAAEPRAEVKDALREKLADTRPDELSPRAALDLIYELKRLAD</sequence>
<keyword evidence="11" id="KW-1185">Reference proteome</keyword>
<dbReference type="Pfam" id="PF00488">
    <property type="entry name" value="MutS_V"/>
    <property type="match status" value="1"/>
</dbReference>
<dbReference type="SMART" id="SM00533">
    <property type="entry name" value="MUTSd"/>
    <property type="match status" value="1"/>
</dbReference>
<dbReference type="Proteomes" id="UP000722336">
    <property type="component" value="Unassembled WGS sequence"/>
</dbReference>
<evidence type="ECO:0000259" key="9">
    <source>
        <dbReference type="PROSITE" id="PS00486"/>
    </source>
</evidence>
<feature type="domain" description="DNA mismatch repair proteins mutS family" evidence="9">
    <location>
        <begin position="687"/>
        <end position="703"/>
    </location>
</feature>
<keyword evidence="7 8" id="KW-0227">DNA damage</keyword>
<dbReference type="InterPro" id="IPR007696">
    <property type="entry name" value="DNA_mismatch_repair_MutS_core"/>
</dbReference>
<evidence type="ECO:0000313" key="10">
    <source>
        <dbReference type="EMBL" id="MBV7257301.1"/>
    </source>
</evidence>
<evidence type="ECO:0000256" key="5">
    <source>
        <dbReference type="ARBA" id="ARBA00023204"/>
    </source>
</evidence>
<dbReference type="Pfam" id="PF05188">
    <property type="entry name" value="MutS_II"/>
    <property type="match status" value="1"/>
</dbReference>